<keyword evidence="9" id="KW-0862">Zinc</keyword>
<evidence type="ECO:0000256" key="2">
    <source>
        <dbReference type="ARBA" id="ARBA00005940"/>
    </source>
</evidence>
<evidence type="ECO:0000256" key="6">
    <source>
        <dbReference type="PIRNR" id="PIRNR001084"/>
    </source>
</evidence>
<dbReference type="PANTHER" id="PTHR36447:SF1">
    <property type="entry name" value="BETA-GALACTOSIDASE GANA"/>
    <property type="match status" value="1"/>
</dbReference>
<organism evidence="12 13">
    <name type="scientific">Planomonospora parontospora</name>
    <dbReference type="NCBI Taxonomy" id="58119"/>
    <lineage>
        <taxon>Bacteria</taxon>
        <taxon>Bacillati</taxon>
        <taxon>Actinomycetota</taxon>
        <taxon>Actinomycetes</taxon>
        <taxon>Streptosporangiales</taxon>
        <taxon>Streptosporangiaceae</taxon>
        <taxon>Planomonospora</taxon>
    </lineage>
</organism>
<feature type="binding site" evidence="9">
    <location>
        <position position="116"/>
    </location>
    <ligand>
        <name>Zn(2+)</name>
        <dbReference type="ChEBI" id="CHEBI:29105"/>
    </ligand>
</feature>
<dbReference type="PIRSF" id="PIRSF001084">
    <property type="entry name" value="B-galactosidase"/>
    <property type="match status" value="1"/>
</dbReference>
<dbReference type="InterPro" id="IPR013529">
    <property type="entry name" value="Glyco_hydro_42_N"/>
</dbReference>
<dbReference type="Pfam" id="PF08532">
    <property type="entry name" value="Glyco_hydro_42M"/>
    <property type="match status" value="1"/>
</dbReference>
<evidence type="ECO:0000256" key="4">
    <source>
        <dbReference type="ARBA" id="ARBA00022801"/>
    </source>
</evidence>
<evidence type="ECO:0000256" key="1">
    <source>
        <dbReference type="ARBA" id="ARBA00001412"/>
    </source>
</evidence>
<evidence type="ECO:0000259" key="10">
    <source>
        <dbReference type="Pfam" id="PF02449"/>
    </source>
</evidence>
<feature type="binding site" evidence="9">
    <location>
        <position position="158"/>
    </location>
    <ligand>
        <name>Zn(2+)</name>
        <dbReference type="ChEBI" id="CHEBI:29105"/>
    </ligand>
</feature>
<gene>
    <name evidence="12" type="ORF">GCM10010126_15110</name>
</gene>
<comment type="caution">
    <text evidence="12">The sequence shown here is derived from an EMBL/GenBank/DDBJ whole genome shotgun (WGS) entry which is preliminary data.</text>
</comment>
<accession>A0AA37BEI6</accession>
<evidence type="ECO:0000313" key="12">
    <source>
        <dbReference type="EMBL" id="GGK56459.1"/>
    </source>
</evidence>
<dbReference type="GO" id="GO:0005975">
    <property type="term" value="P:carbohydrate metabolic process"/>
    <property type="evidence" value="ECO:0007669"/>
    <property type="project" value="InterPro"/>
</dbReference>
<dbReference type="EC" id="3.2.1.23" evidence="3 6"/>
<dbReference type="PANTHER" id="PTHR36447">
    <property type="entry name" value="BETA-GALACTOSIDASE GANA"/>
    <property type="match status" value="1"/>
</dbReference>
<dbReference type="SUPFAM" id="SSF51445">
    <property type="entry name" value="(Trans)glycosidases"/>
    <property type="match status" value="1"/>
</dbReference>
<feature type="active site" description="Nucleophile" evidence="7">
    <location>
        <position position="302"/>
    </location>
</feature>
<name>A0AA37BEI6_9ACTN</name>
<feature type="binding site" evidence="8">
    <location>
        <position position="112"/>
    </location>
    <ligand>
        <name>substrate</name>
    </ligand>
</feature>
<dbReference type="SUPFAM" id="SSF52317">
    <property type="entry name" value="Class I glutamine amidotransferase-like"/>
    <property type="match status" value="1"/>
</dbReference>
<dbReference type="AlphaFoldDB" id="A0AA37BEI6"/>
<evidence type="ECO:0000256" key="5">
    <source>
        <dbReference type="ARBA" id="ARBA00023295"/>
    </source>
</evidence>
<feature type="binding site" evidence="9">
    <location>
        <position position="156"/>
    </location>
    <ligand>
        <name>Zn(2+)</name>
        <dbReference type="ChEBI" id="CHEBI:29105"/>
    </ligand>
</feature>
<keyword evidence="9" id="KW-0479">Metal-binding</keyword>
<evidence type="ECO:0000256" key="8">
    <source>
        <dbReference type="PIRSR" id="PIRSR001084-2"/>
    </source>
</evidence>
<reference evidence="12" key="2">
    <citation type="submission" date="2022-09" db="EMBL/GenBank/DDBJ databases">
        <authorList>
            <person name="Sun Q."/>
            <person name="Ohkuma M."/>
        </authorList>
    </citation>
    <scope>NUCLEOTIDE SEQUENCE</scope>
    <source>
        <strain evidence="12">JCM 3093</strain>
    </source>
</reference>
<dbReference type="GO" id="GO:0009341">
    <property type="term" value="C:beta-galactosidase complex"/>
    <property type="evidence" value="ECO:0007669"/>
    <property type="project" value="InterPro"/>
</dbReference>
<dbReference type="Gene3D" id="3.20.20.80">
    <property type="entry name" value="Glycosidases"/>
    <property type="match status" value="1"/>
</dbReference>
<dbReference type="EMBL" id="BMQD01000003">
    <property type="protein sequence ID" value="GGK56459.1"/>
    <property type="molecule type" value="Genomic_DNA"/>
</dbReference>
<keyword evidence="4 6" id="KW-0378">Hydrolase</keyword>
<comment type="similarity">
    <text evidence="2 6">Belongs to the glycosyl hydrolase 42 family.</text>
</comment>
<dbReference type="InterPro" id="IPR003476">
    <property type="entry name" value="Glyco_hydro_42"/>
</dbReference>
<feature type="domain" description="Beta-galactosidase trimerisation" evidence="11">
    <location>
        <begin position="389"/>
        <end position="571"/>
    </location>
</feature>
<proteinExistence type="inferred from homology"/>
<feature type="binding site" evidence="8">
    <location>
        <position position="150"/>
    </location>
    <ligand>
        <name>substrate</name>
    </ligand>
</feature>
<evidence type="ECO:0000256" key="9">
    <source>
        <dbReference type="PIRSR" id="PIRSR001084-3"/>
    </source>
</evidence>
<dbReference type="GO" id="GO:0046872">
    <property type="term" value="F:metal ion binding"/>
    <property type="evidence" value="ECO:0007669"/>
    <property type="project" value="UniProtKB-KW"/>
</dbReference>
<sequence>MNWPKGLEGLCYGGDYNPEQWPEKVWEEDVALMRQAGVNLVSVGVFSWSRLEPAEGAYDFGWLDRVLDLLHEGGIRVNLATPTASPPPWFSLAHPDALAVTADGVRLTHGSRDTYCVAAPAYREASVRIARALAGRYAGHPALAMWHVHNEYGTGCHCDHAAAAFRAWLRARHGSLEALNDAWTTSFWSQHYSAWEQVMPPRATQYLPNPAQVLDFRRFLSDEMLTHFREQKAVLRELTPDVPVTTNFVFGDWVPVNQWDWAKEVDLVAIDHYPAENPPEETAFAADLARGWAGGRPWLLMEQAVVTYTGPRMAAKRPGEITRLSLSHIARGSRGAMFFQWRASRGGAELWHGGMVPHSGPDSRIFREIRDLGALLPALAEACEAPVEASAAILWDPESGWALQFPGLPSTGTGYLEAVRQAHRVLYRHGVTADFAHPSADLSAYELVIAPSLYLLSDDDADNLRRYAAGGGRLVVSFLSGIADEHARVRTGGYPGALRDLLGVRVEEFLPVAGPVTLDDGATATLWTEHVHLAGAEALARYPDGTPAVTRRDRAVYVSTRLDDDSYARLLDLGPEAPIESVRRGDWVFSVNHGDREQAVPGNLLLPPGGYAVVRVPR</sequence>
<evidence type="ECO:0000259" key="11">
    <source>
        <dbReference type="Pfam" id="PF08532"/>
    </source>
</evidence>
<evidence type="ECO:0000256" key="7">
    <source>
        <dbReference type="PIRSR" id="PIRSR001084-1"/>
    </source>
</evidence>
<comment type="catalytic activity">
    <reaction evidence="1 6">
        <text>Hydrolysis of terminal non-reducing beta-D-galactose residues in beta-D-galactosides.</text>
        <dbReference type="EC" id="3.2.1.23"/>
    </reaction>
</comment>
<reference evidence="12" key="1">
    <citation type="journal article" date="2014" name="Int. J. Syst. Evol. Microbiol.">
        <title>Complete genome sequence of Corynebacterium casei LMG S-19264T (=DSM 44701T), isolated from a smear-ripened cheese.</title>
        <authorList>
            <consortium name="US DOE Joint Genome Institute (JGI-PGF)"/>
            <person name="Walter F."/>
            <person name="Albersmeier A."/>
            <person name="Kalinowski J."/>
            <person name="Ruckert C."/>
        </authorList>
    </citation>
    <scope>NUCLEOTIDE SEQUENCE</scope>
    <source>
        <strain evidence="12">JCM 3093</strain>
    </source>
</reference>
<dbReference type="Pfam" id="PF02449">
    <property type="entry name" value="Glyco_hydro_42"/>
    <property type="match status" value="1"/>
</dbReference>
<dbReference type="GO" id="GO:0004565">
    <property type="term" value="F:beta-galactosidase activity"/>
    <property type="evidence" value="ECO:0007669"/>
    <property type="project" value="UniProtKB-EC"/>
</dbReference>
<dbReference type="CDD" id="cd03143">
    <property type="entry name" value="A4_beta-galactosidase_middle_domain"/>
    <property type="match status" value="1"/>
</dbReference>
<feature type="active site" description="Proton donor" evidence="7">
    <location>
        <position position="151"/>
    </location>
</feature>
<feature type="domain" description="Glycoside hydrolase family 42 N-terminal" evidence="10">
    <location>
        <begin position="15"/>
        <end position="375"/>
    </location>
</feature>
<keyword evidence="5 6" id="KW-0326">Glycosidase</keyword>
<dbReference type="Proteomes" id="UP000627984">
    <property type="component" value="Unassembled WGS sequence"/>
</dbReference>
<dbReference type="InterPro" id="IPR013738">
    <property type="entry name" value="Beta_galactosidase_Trimer"/>
</dbReference>
<dbReference type="RefSeq" id="WP_239319522.1">
    <property type="nucleotide sequence ID" value="NZ_BMQD01000003.1"/>
</dbReference>
<protein>
    <recommendedName>
        <fullName evidence="3 6">Beta-galactosidase</fullName>
        <shortName evidence="6">Beta-gal</shortName>
        <ecNumber evidence="3 6">3.2.1.23</ecNumber>
    </recommendedName>
</protein>
<dbReference type="InterPro" id="IPR017853">
    <property type="entry name" value="GH"/>
</dbReference>
<evidence type="ECO:0000256" key="3">
    <source>
        <dbReference type="ARBA" id="ARBA00012756"/>
    </source>
</evidence>
<dbReference type="Gene3D" id="3.40.50.880">
    <property type="match status" value="1"/>
</dbReference>
<dbReference type="InterPro" id="IPR029062">
    <property type="entry name" value="Class_I_gatase-like"/>
</dbReference>
<evidence type="ECO:0000313" key="13">
    <source>
        <dbReference type="Proteomes" id="UP000627984"/>
    </source>
</evidence>